<feature type="region of interest" description="Disordered" evidence="1">
    <location>
        <begin position="1"/>
        <end position="61"/>
    </location>
</feature>
<evidence type="ECO:0000313" key="3">
    <source>
        <dbReference type="EMBL" id="GMH63225.1"/>
    </source>
</evidence>
<feature type="transmembrane region" description="Helical" evidence="2">
    <location>
        <begin position="471"/>
        <end position="490"/>
    </location>
</feature>
<feature type="compositionally biased region" description="Polar residues" evidence="1">
    <location>
        <begin position="1"/>
        <end position="15"/>
    </location>
</feature>
<protein>
    <submittedName>
        <fullName evidence="3">Uncharacterized protein</fullName>
    </submittedName>
</protein>
<feature type="transmembrane region" description="Helical" evidence="2">
    <location>
        <begin position="386"/>
        <end position="407"/>
    </location>
</feature>
<accession>A0A9W7A4S1</accession>
<dbReference type="EMBL" id="BRXY01000083">
    <property type="protein sequence ID" value="GMH63225.1"/>
    <property type="molecule type" value="Genomic_DNA"/>
</dbReference>
<dbReference type="OrthoDB" id="10352535at2759"/>
<evidence type="ECO:0000256" key="2">
    <source>
        <dbReference type="SAM" id="Phobius"/>
    </source>
</evidence>
<feature type="transmembrane region" description="Helical" evidence="2">
    <location>
        <begin position="350"/>
        <end position="374"/>
    </location>
</feature>
<reference evidence="4" key="1">
    <citation type="journal article" date="2023" name="Commun. Biol.">
        <title>Genome analysis of Parmales, the sister group of diatoms, reveals the evolutionary specialization of diatoms from phago-mixotrophs to photoautotrophs.</title>
        <authorList>
            <person name="Ban H."/>
            <person name="Sato S."/>
            <person name="Yoshikawa S."/>
            <person name="Yamada K."/>
            <person name="Nakamura Y."/>
            <person name="Ichinomiya M."/>
            <person name="Sato N."/>
            <person name="Blanc-Mathieu R."/>
            <person name="Endo H."/>
            <person name="Kuwata A."/>
            <person name="Ogata H."/>
        </authorList>
    </citation>
    <scope>NUCLEOTIDE SEQUENCE [LARGE SCALE GENOMIC DNA]</scope>
    <source>
        <strain evidence="4">NIES 3701</strain>
    </source>
</reference>
<keyword evidence="4" id="KW-1185">Reference proteome</keyword>
<name>A0A9W7A4S1_9STRA</name>
<keyword evidence="2" id="KW-0812">Transmembrane</keyword>
<proteinExistence type="predicted"/>
<feature type="transmembrane region" description="Helical" evidence="2">
    <location>
        <begin position="242"/>
        <end position="268"/>
    </location>
</feature>
<feature type="transmembrane region" description="Helical" evidence="2">
    <location>
        <begin position="201"/>
        <end position="222"/>
    </location>
</feature>
<evidence type="ECO:0000313" key="4">
    <source>
        <dbReference type="Proteomes" id="UP001165085"/>
    </source>
</evidence>
<sequence>MSQTIYPSEPSTMSSPPVPELVPIQSPPSENSNQMSLSLRAGKGERKKKSNAYEPTAQRVGRRMSTCIPQKEDVNPQALKLHAFYGNILYYATGARGHPETGVKGLWVFQHNYSFILQLLIFPLTAGKALDNGKPTAPLMSALQTLMMLNCALKKVNMHKWAKEGGTIDAVVLNLSTASAEKVHNIATMVFKYTLGASSGAAAYFPMQALPTSLVFAMPIWAPPIFDADNFSFPVKGAEIQTWFFLIALIMNFFSLNYSAFTTTCAIFGPMSYALSLSAKDFVLHLEENFEDLHWENADDFGDDEESLIQHQHHSHGAQQDPVEYSKRLRTTIEKFNVLKSTTRHFSTGFGAFFLVAEFVLIPSLIVVGFIIYLKGFSEMDTGDKCVLIMCSILFLIIFFIVNFLFFSGVHLTTQLEEVTHRISEVKGQEILLRSGHQWDGYLKQWERWERNAVVTDLGFTPFKIRIESKLALTVFYVAVGFAVTVYIEISL</sequence>
<keyword evidence="2" id="KW-0472">Membrane</keyword>
<dbReference type="Proteomes" id="UP001165085">
    <property type="component" value="Unassembled WGS sequence"/>
</dbReference>
<organism evidence="3 4">
    <name type="scientific">Triparma strigata</name>
    <dbReference type="NCBI Taxonomy" id="1606541"/>
    <lineage>
        <taxon>Eukaryota</taxon>
        <taxon>Sar</taxon>
        <taxon>Stramenopiles</taxon>
        <taxon>Ochrophyta</taxon>
        <taxon>Bolidophyceae</taxon>
        <taxon>Parmales</taxon>
        <taxon>Triparmaceae</taxon>
        <taxon>Triparma</taxon>
    </lineage>
</organism>
<evidence type="ECO:0000256" key="1">
    <source>
        <dbReference type="SAM" id="MobiDB-lite"/>
    </source>
</evidence>
<keyword evidence="2" id="KW-1133">Transmembrane helix</keyword>
<feature type="compositionally biased region" description="Polar residues" evidence="1">
    <location>
        <begin position="27"/>
        <end position="37"/>
    </location>
</feature>
<dbReference type="AlphaFoldDB" id="A0A9W7A4S1"/>
<gene>
    <name evidence="3" type="ORF">TrST_g6340</name>
</gene>
<comment type="caution">
    <text evidence="3">The sequence shown here is derived from an EMBL/GenBank/DDBJ whole genome shotgun (WGS) entry which is preliminary data.</text>
</comment>